<evidence type="ECO:0000256" key="1">
    <source>
        <dbReference type="ARBA" id="ARBA00004611"/>
    </source>
</evidence>
<dbReference type="PANTHER" id="PTHR19960:SF24">
    <property type="entry name" value="TEKTIN-3"/>
    <property type="match status" value="1"/>
</dbReference>
<keyword evidence="7" id="KW-0472">Membrane</keyword>
<dbReference type="PANTHER" id="PTHR19960">
    <property type="entry name" value="TEKTIN"/>
    <property type="match status" value="1"/>
</dbReference>
<evidence type="ECO:0000256" key="3">
    <source>
        <dbReference type="ARBA" id="ARBA00022490"/>
    </source>
</evidence>
<evidence type="ECO:0000256" key="11">
    <source>
        <dbReference type="ARBA" id="ARBA00037820"/>
    </source>
</evidence>
<dbReference type="GO" id="GO:0002081">
    <property type="term" value="C:outer acrosomal membrane"/>
    <property type="evidence" value="ECO:0007669"/>
    <property type="project" value="UniProtKB-SubCell"/>
</dbReference>
<comment type="similarity">
    <text evidence="2 14">Belongs to the tektin family.</text>
</comment>
<keyword evidence="10" id="KW-0968">Cytoplasmic vesicle</keyword>
<name>A0A851DDH4_TODME</name>
<dbReference type="Proteomes" id="UP000660247">
    <property type="component" value="Unassembled WGS sequence"/>
</dbReference>
<feature type="coiled-coil region" evidence="15">
    <location>
        <begin position="424"/>
        <end position="451"/>
    </location>
</feature>
<dbReference type="GO" id="GO:0005634">
    <property type="term" value="C:nucleus"/>
    <property type="evidence" value="ECO:0007669"/>
    <property type="project" value="TreeGrafter"/>
</dbReference>
<evidence type="ECO:0000256" key="4">
    <source>
        <dbReference type="ARBA" id="ARBA00022843"/>
    </source>
</evidence>
<keyword evidence="15" id="KW-0175">Coiled coil</keyword>
<comment type="function">
    <text evidence="12">Microtubule inner protein (MIP) part of the dynein-decorated doublet microtubules (DMTs) in cilia and flagellar axoneme. Forms filamentous polymers in the walls of ciliary and flagellar microtubules. Required for normal sperm mobility.</text>
</comment>
<feature type="non-terminal residue" evidence="16">
    <location>
        <position position="1"/>
    </location>
</feature>
<dbReference type="GO" id="GO:0005930">
    <property type="term" value="C:axoneme"/>
    <property type="evidence" value="ECO:0007669"/>
    <property type="project" value="UniProtKB-SubCell"/>
</dbReference>
<dbReference type="Pfam" id="PF03148">
    <property type="entry name" value="Tektin"/>
    <property type="match status" value="1"/>
</dbReference>
<dbReference type="InterPro" id="IPR048256">
    <property type="entry name" value="Tektin-like"/>
</dbReference>
<dbReference type="GO" id="GO:0060271">
    <property type="term" value="P:cilium assembly"/>
    <property type="evidence" value="ECO:0007669"/>
    <property type="project" value="UniProtKB-UniRule"/>
</dbReference>
<evidence type="ECO:0000256" key="15">
    <source>
        <dbReference type="SAM" id="Coils"/>
    </source>
</evidence>
<dbReference type="GO" id="GO:0060294">
    <property type="term" value="P:cilium movement involved in cell motility"/>
    <property type="evidence" value="ECO:0007669"/>
    <property type="project" value="UniProtKB-UniRule"/>
</dbReference>
<dbReference type="GO" id="GO:0015630">
    <property type="term" value="C:microtubule cytoskeleton"/>
    <property type="evidence" value="ECO:0007669"/>
    <property type="project" value="UniProtKB-UniRule"/>
</dbReference>
<evidence type="ECO:0000256" key="13">
    <source>
        <dbReference type="ARBA" id="ARBA00046692"/>
    </source>
</evidence>
<evidence type="ECO:0000256" key="12">
    <source>
        <dbReference type="ARBA" id="ARBA00045324"/>
    </source>
</evidence>
<evidence type="ECO:0000256" key="5">
    <source>
        <dbReference type="ARBA" id="ARBA00022846"/>
    </source>
</evidence>
<keyword evidence="9 14" id="KW-0966">Cell projection</keyword>
<keyword evidence="17" id="KW-1185">Reference proteome</keyword>
<comment type="subunit">
    <text evidence="13">Microtubule inner protein component of sperm flagellar doublet microtubules. Interacts with TEKT1, TEKT2, TEKT4 and TEKT5. Interacts with CCDC38.</text>
</comment>
<evidence type="ECO:0000256" key="2">
    <source>
        <dbReference type="ARBA" id="ARBA00007209"/>
    </source>
</evidence>
<organism evidence="16 17">
    <name type="scientific">Todus mexicanus</name>
    <name type="common">Puerto Rican tody</name>
    <dbReference type="NCBI Taxonomy" id="135184"/>
    <lineage>
        <taxon>Eukaryota</taxon>
        <taxon>Metazoa</taxon>
        <taxon>Chordata</taxon>
        <taxon>Craniata</taxon>
        <taxon>Vertebrata</taxon>
        <taxon>Euteleostomi</taxon>
        <taxon>Archelosauria</taxon>
        <taxon>Archosauria</taxon>
        <taxon>Dinosauria</taxon>
        <taxon>Saurischia</taxon>
        <taxon>Theropoda</taxon>
        <taxon>Coelurosauria</taxon>
        <taxon>Aves</taxon>
        <taxon>Neognathae</taxon>
        <taxon>Neoaves</taxon>
        <taxon>Telluraves</taxon>
        <taxon>Coraciimorphae</taxon>
        <taxon>Coraciiformes</taxon>
        <taxon>Todidae</taxon>
        <taxon>Todus</taxon>
    </lineage>
</organism>
<sequence length="490" mass="56407">MELVGSPLTAAHAHPRSTPTKFLPAISTMASSYKNRFPYYPLPQSFSLPWLPSSYYKTAAINPTLAPFSGGFQGLDPSKMLPFVSNRTTLFTRYTPDDWYKSNLTNYKESEASRQNSERLRVDTTRMIQDKYQQTKKTQVESTKNLGERVNDIEYWKSELCHELDEMIGETNALTDVKKRLERALAETEAPLQVAQECLLHREKRMDIDLVHDDVEKELFTEVDVIRSCQERMRRHLDKAKAQLAANRAAEHEVEKDLANKQTAHRIDDKCHHLRNTSDGISYYRGVERVDATISVPESWAKFTDDNILRSQSERAASAMLRDNIENLLVVTANEMWRQFNKANVAFTNRIAETADAKTKIQTHLAKTLQEIFQIEMNIEAIRKAIRDKVPPLKVAQTRLDERTRRPNVELCRDTAQIRLVNEVHEIDETIQSLQQRLRDAEDALQMLVHAKSVLEHDLSVKANTLFLDQEKCMGMRKTFPSTARLVGYI</sequence>
<keyword evidence="8" id="KW-0206">Cytoskeleton</keyword>
<evidence type="ECO:0000256" key="10">
    <source>
        <dbReference type="ARBA" id="ARBA00023329"/>
    </source>
</evidence>
<comment type="subcellular location">
    <subcellularLocation>
        <location evidence="14">Cytoplasm</location>
        <location evidence="14">Cytoskeleton</location>
        <location evidence="14">Cilium axoneme</location>
    </subcellularLocation>
    <subcellularLocation>
        <location evidence="1">Cytoplasm</location>
        <location evidence="1">Cytoskeleton</location>
        <location evidence="1">Flagellum axoneme</location>
    </subcellularLocation>
    <subcellularLocation>
        <location evidence="11">Cytoplasmic vesicle</location>
        <location evidence="11">Secretory vesicle</location>
        <location evidence="11">Acrosome outer membrane</location>
        <topology evidence="11">Peripheral membrane protein</topology>
    </subcellularLocation>
</comment>
<protein>
    <recommendedName>
        <fullName evidence="14">Tektin</fullName>
    </recommendedName>
</protein>
<evidence type="ECO:0000313" key="17">
    <source>
        <dbReference type="Proteomes" id="UP000660247"/>
    </source>
</evidence>
<comment type="caution">
    <text evidence="16">The sequence shown here is derived from an EMBL/GenBank/DDBJ whole genome shotgun (WGS) entry which is preliminary data.</text>
</comment>
<dbReference type="PRINTS" id="PR00511">
    <property type="entry name" value="TEKTIN"/>
</dbReference>
<evidence type="ECO:0000256" key="7">
    <source>
        <dbReference type="ARBA" id="ARBA00023136"/>
    </source>
</evidence>
<dbReference type="AlphaFoldDB" id="A0A851DDH4"/>
<evidence type="ECO:0000256" key="6">
    <source>
        <dbReference type="ARBA" id="ARBA00023069"/>
    </source>
</evidence>
<evidence type="ECO:0000313" key="16">
    <source>
        <dbReference type="EMBL" id="NWI66453.1"/>
    </source>
</evidence>
<dbReference type="EMBL" id="WEIS01047569">
    <property type="protein sequence ID" value="NWI66453.1"/>
    <property type="molecule type" value="Genomic_DNA"/>
</dbReference>
<dbReference type="InterPro" id="IPR000435">
    <property type="entry name" value="Tektins"/>
</dbReference>
<reference evidence="16" key="1">
    <citation type="submission" date="2019-10" db="EMBL/GenBank/DDBJ databases">
        <title>Bird 10,000 Genomes (B10K) Project - Family phase.</title>
        <authorList>
            <person name="Zhang G."/>
        </authorList>
    </citation>
    <scope>NUCLEOTIDE SEQUENCE</scope>
    <source>
        <strain evidence="16">B10K-DU-002-69</strain>
        <tissue evidence="16">Muscle</tissue>
    </source>
</reference>
<keyword evidence="5 14" id="KW-0282">Flagellum</keyword>
<evidence type="ECO:0000256" key="8">
    <source>
        <dbReference type="ARBA" id="ARBA00023212"/>
    </source>
</evidence>
<keyword evidence="4" id="KW-0832">Ubl conjugation</keyword>
<keyword evidence="6 14" id="KW-0969">Cilium</keyword>
<gene>
    <name evidence="16" type="primary">Tekt3</name>
    <name evidence="16" type="ORF">TODMEX_R05479</name>
</gene>
<evidence type="ECO:0000256" key="9">
    <source>
        <dbReference type="ARBA" id="ARBA00023273"/>
    </source>
</evidence>
<dbReference type="GO" id="GO:0036126">
    <property type="term" value="C:sperm flagellum"/>
    <property type="evidence" value="ECO:0007669"/>
    <property type="project" value="TreeGrafter"/>
</dbReference>
<evidence type="ECO:0000256" key="14">
    <source>
        <dbReference type="RuleBase" id="RU367040"/>
    </source>
</evidence>
<dbReference type="OrthoDB" id="9886517at2759"/>
<keyword evidence="3" id="KW-0963">Cytoplasm</keyword>
<feature type="non-terminal residue" evidence="16">
    <location>
        <position position="490"/>
    </location>
</feature>
<proteinExistence type="inferred from homology"/>
<accession>A0A851DDH4</accession>